<keyword evidence="1" id="KW-0479">Metal-binding</keyword>
<dbReference type="Pfam" id="PF01903">
    <property type="entry name" value="CbiX"/>
    <property type="match status" value="2"/>
</dbReference>
<dbReference type="InterPro" id="IPR002762">
    <property type="entry name" value="CbiX-like"/>
</dbReference>
<evidence type="ECO:0000313" key="4">
    <source>
        <dbReference type="Proteomes" id="UP001151002"/>
    </source>
</evidence>
<dbReference type="EMBL" id="JAPNTZ010000008">
    <property type="protein sequence ID" value="MCY1140912.1"/>
    <property type="molecule type" value="Genomic_DNA"/>
</dbReference>
<keyword evidence="2" id="KW-0456">Lyase</keyword>
<dbReference type="InterPro" id="IPR050963">
    <property type="entry name" value="Sirohydro_Cobaltochel/CbiX"/>
</dbReference>
<accession>A0ABT4B341</accession>
<proteinExistence type="predicted"/>
<dbReference type="PANTHER" id="PTHR33542:SF5">
    <property type="entry name" value="FERROCHELATASE CHE1"/>
    <property type="match status" value="1"/>
</dbReference>
<protein>
    <submittedName>
        <fullName evidence="3">Sirohydrochlorin chelatase</fullName>
    </submittedName>
</protein>
<evidence type="ECO:0000313" key="3">
    <source>
        <dbReference type="EMBL" id="MCY1140912.1"/>
    </source>
</evidence>
<organism evidence="3 4">
    <name type="scientific">Paractinoplanes pyxinae</name>
    <dbReference type="NCBI Taxonomy" id="2997416"/>
    <lineage>
        <taxon>Bacteria</taxon>
        <taxon>Bacillati</taxon>
        <taxon>Actinomycetota</taxon>
        <taxon>Actinomycetes</taxon>
        <taxon>Micromonosporales</taxon>
        <taxon>Micromonosporaceae</taxon>
        <taxon>Paractinoplanes</taxon>
    </lineage>
</organism>
<sequence length="256" mass="26925">MPALIAVAHGTRSPAGQAQIRDLVARVAARRPGLDVRLSYVDVQEPKIAEVARLVPDAVVVPLLLSAGYHVRVDIAEAVAGAPILVTKPLGPDDVLLDSMLRHLPPADAVVLAAAGSSDPAWRADVERLAVRLAGSLKIDSPVSHRLPRPPGVGVGGGDNPTQRRSIRAELSTGVRVGYVSGPGPRVPEVVAELRAQGARRVAIAAYFLADGLFYRGLRQSGADDITPPLCLDPAVTDLVLRRYEAALLTTADGRL</sequence>
<dbReference type="RefSeq" id="WP_267565264.1">
    <property type="nucleotide sequence ID" value="NZ_JAPNTZ010000008.1"/>
</dbReference>
<dbReference type="Gene3D" id="3.40.50.1400">
    <property type="match status" value="2"/>
</dbReference>
<comment type="caution">
    <text evidence="3">The sequence shown here is derived from an EMBL/GenBank/DDBJ whole genome shotgun (WGS) entry which is preliminary data.</text>
</comment>
<evidence type="ECO:0000256" key="1">
    <source>
        <dbReference type="ARBA" id="ARBA00022723"/>
    </source>
</evidence>
<reference evidence="3" key="1">
    <citation type="submission" date="2022-11" db="EMBL/GenBank/DDBJ databases">
        <authorList>
            <person name="Somphong A."/>
            <person name="Phongsopitanun W."/>
        </authorList>
    </citation>
    <scope>NUCLEOTIDE SEQUENCE</scope>
    <source>
        <strain evidence="3">Pm04-4</strain>
    </source>
</reference>
<dbReference type="PANTHER" id="PTHR33542">
    <property type="entry name" value="SIROHYDROCHLORIN FERROCHELATASE, CHLOROPLASTIC"/>
    <property type="match status" value="1"/>
</dbReference>
<dbReference type="Proteomes" id="UP001151002">
    <property type="component" value="Unassembled WGS sequence"/>
</dbReference>
<dbReference type="SUPFAM" id="SSF53800">
    <property type="entry name" value="Chelatase"/>
    <property type="match status" value="2"/>
</dbReference>
<name>A0ABT4B341_9ACTN</name>
<dbReference type="CDD" id="cd03416">
    <property type="entry name" value="CbiX_SirB_N"/>
    <property type="match status" value="1"/>
</dbReference>
<keyword evidence="4" id="KW-1185">Reference proteome</keyword>
<gene>
    <name evidence="3" type="ORF">OWR29_23175</name>
</gene>
<evidence type="ECO:0000256" key="2">
    <source>
        <dbReference type="ARBA" id="ARBA00023239"/>
    </source>
</evidence>